<evidence type="ECO:0000313" key="4">
    <source>
        <dbReference type="Proteomes" id="UP000323257"/>
    </source>
</evidence>
<dbReference type="Gene3D" id="1.10.3210.10">
    <property type="entry name" value="Hypothetical protein af1432"/>
    <property type="match status" value="1"/>
</dbReference>
<dbReference type="PANTHER" id="PTHR43155">
    <property type="entry name" value="CYCLIC DI-GMP PHOSPHODIESTERASE PA4108-RELATED"/>
    <property type="match status" value="1"/>
</dbReference>
<name>A0A5S5BVA3_9BACL</name>
<dbReference type="InterPro" id="IPR003607">
    <property type="entry name" value="HD/PDEase_dom"/>
</dbReference>
<organism evidence="3 4">
    <name type="scientific">Paenibacillus methanolicus</name>
    <dbReference type="NCBI Taxonomy" id="582686"/>
    <lineage>
        <taxon>Bacteria</taxon>
        <taxon>Bacillati</taxon>
        <taxon>Bacillota</taxon>
        <taxon>Bacilli</taxon>
        <taxon>Bacillales</taxon>
        <taxon>Paenibacillaceae</taxon>
        <taxon>Paenibacillus</taxon>
    </lineage>
</organism>
<dbReference type="RefSeq" id="WP_148932461.1">
    <property type="nucleotide sequence ID" value="NZ_VNHS01000012.1"/>
</dbReference>
<proteinExistence type="predicted"/>
<dbReference type="EMBL" id="VNHS01000012">
    <property type="protein sequence ID" value="TYP70100.1"/>
    <property type="molecule type" value="Genomic_DNA"/>
</dbReference>
<dbReference type="PROSITE" id="PS51832">
    <property type="entry name" value="HD_GYP"/>
    <property type="match status" value="1"/>
</dbReference>
<dbReference type="AlphaFoldDB" id="A0A5S5BVA3"/>
<dbReference type="PANTHER" id="PTHR43155:SF2">
    <property type="entry name" value="CYCLIC DI-GMP PHOSPHODIESTERASE PA4108"/>
    <property type="match status" value="1"/>
</dbReference>
<feature type="domain" description="HD-GYP" evidence="2">
    <location>
        <begin position="363"/>
        <end position="558"/>
    </location>
</feature>
<dbReference type="OrthoDB" id="2489596at2"/>
<gene>
    <name evidence="3" type="ORF">BCM02_11278</name>
</gene>
<protein>
    <submittedName>
        <fullName evidence="3">HD domain-containing protein</fullName>
    </submittedName>
</protein>
<comment type="caution">
    <text evidence="3">The sequence shown here is derived from an EMBL/GenBank/DDBJ whole genome shotgun (WGS) entry which is preliminary data.</text>
</comment>
<dbReference type="Pfam" id="PF13487">
    <property type="entry name" value="HD_5"/>
    <property type="match status" value="1"/>
</dbReference>
<evidence type="ECO:0000313" key="3">
    <source>
        <dbReference type="EMBL" id="TYP70100.1"/>
    </source>
</evidence>
<keyword evidence="1" id="KW-0472">Membrane</keyword>
<feature type="transmembrane region" description="Helical" evidence="1">
    <location>
        <begin position="6"/>
        <end position="32"/>
    </location>
</feature>
<sequence length="618" mass="68192">MEQSEQAWYSASIIGWILLGAALLLLIWLAFVNHRQRLRLARSAHLELLVKRIQPEAGLDNNLSLFLEAISQMVEADSYTFYIREGAGSETFVLRAVRYRREGPGEIGPSYSGLAPYEKKERYHPPLTIAADAASRTAGLVSEGAVPLYNMPVGAVGLVRIGPVRSISRRQSFLLGAVGADLPQLLDVLAESDRMDRKASIVETSRAALEAISTMAMDPEAVVRKALGMSASALGLTGGCLLVTEAGNASIPMFFGWSDTVKHRLSEAAAMSLLIQLIEPHELVLWGKDDVEFDQALSLLGGISEGYLLAGRLPLPGKRAYFIGGLHRHAMSEHSEAQLRTTFATMTRQLVQLLAIQERMKPFAHTYAEFLKLLAGTIDDLNPFTVGYSELMSRYSIVIAKRLGLSDDHVRDIGTAAYLSNIGVLGLSEELYLKEGRYTELEFETMKLHSEVGAVIAEMTLGSKRVADMIRYHHERIDGHGYPAGLRGDGIPVGSRILFVVQTFLAKINGRKYREPMPFREAIRSLETLAGSQLDAGIVQTFVGWFEEKRGGPQLGGRALGACWDMLCSPSDVCRQCPAYQRDDKDCFVIAREEDVNCKSHGKICETCFVYTETETRR</sequence>
<evidence type="ECO:0000259" key="2">
    <source>
        <dbReference type="PROSITE" id="PS51832"/>
    </source>
</evidence>
<dbReference type="SUPFAM" id="SSF109604">
    <property type="entry name" value="HD-domain/PDEase-like"/>
    <property type="match status" value="1"/>
</dbReference>
<reference evidence="3 4" key="1">
    <citation type="submission" date="2019-07" db="EMBL/GenBank/DDBJ databases">
        <title>Genomic Encyclopedia of Type Strains, Phase III (KMG-III): the genomes of soil and plant-associated and newly described type strains.</title>
        <authorList>
            <person name="Whitman W."/>
        </authorList>
    </citation>
    <scope>NUCLEOTIDE SEQUENCE [LARGE SCALE GENOMIC DNA]</scope>
    <source>
        <strain evidence="3 4">BL24</strain>
    </source>
</reference>
<keyword evidence="1" id="KW-1133">Transmembrane helix</keyword>
<evidence type="ECO:0000256" key="1">
    <source>
        <dbReference type="SAM" id="Phobius"/>
    </source>
</evidence>
<dbReference type="Proteomes" id="UP000323257">
    <property type="component" value="Unassembled WGS sequence"/>
</dbReference>
<accession>A0A5S5BVA3</accession>
<keyword evidence="1" id="KW-0812">Transmembrane</keyword>
<keyword evidence="4" id="KW-1185">Reference proteome</keyword>
<dbReference type="CDD" id="cd00077">
    <property type="entry name" value="HDc"/>
    <property type="match status" value="1"/>
</dbReference>
<dbReference type="InterPro" id="IPR037522">
    <property type="entry name" value="HD_GYP_dom"/>
</dbReference>